<proteinExistence type="predicted"/>
<feature type="transmembrane region" description="Helical" evidence="1">
    <location>
        <begin position="6"/>
        <end position="25"/>
    </location>
</feature>
<protein>
    <recommendedName>
        <fullName evidence="3">Serine aminopeptidase S33 domain-containing protein</fullName>
    </recommendedName>
</protein>
<dbReference type="SUPFAM" id="SSF53474">
    <property type="entry name" value="alpha/beta-Hydrolases"/>
    <property type="match status" value="1"/>
</dbReference>
<evidence type="ECO:0000313" key="2">
    <source>
        <dbReference type="EMBL" id="SVC19040.1"/>
    </source>
</evidence>
<dbReference type="InterPro" id="IPR029058">
    <property type="entry name" value="AB_hydrolase_fold"/>
</dbReference>
<sequence>MKRLVFWVIFCILTIYVVVIMYIYFNQHKIVLSPSPHYHPPPNSFNISQKFIQFGDNDSLHTWYIKNNKRKLTVLYFSGNAFNISHRLFHADVFNQLNINAIMFDYKGYGLSTGIINGKESFFESSDLVYNYIIDSLAVPSDSIIFWGYSLGAPIAAQLTSGKNLLGFILESPVISVNQISIEAYPYLPFSMINKFDFDIEDYIDKSSGPILLIHSEDDNVIPFRHVSNFYNNLVRKNKQMVIIHGRHRLSSFESFPIYFNGISSFIKGLTIKVE</sequence>
<reference evidence="2" key="1">
    <citation type="submission" date="2018-05" db="EMBL/GenBank/DDBJ databases">
        <authorList>
            <person name="Lanie J.A."/>
            <person name="Ng W.-L."/>
            <person name="Kazmierczak K.M."/>
            <person name="Andrzejewski T.M."/>
            <person name="Davidsen T.M."/>
            <person name="Wayne K.J."/>
            <person name="Tettelin H."/>
            <person name="Glass J.I."/>
            <person name="Rusch D."/>
            <person name="Podicherti R."/>
            <person name="Tsui H.-C.T."/>
            <person name="Winkler M.E."/>
        </authorList>
    </citation>
    <scope>NUCLEOTIDE SEQUENCE</scope>
</reference>
<evidence type="ECO:0000256" key="1">
    <source>
        <dbReference type="SAM" id="Phobius"/>
    </source>
</evidence>
<dbReference type="AlphaFoldDB" id="A0A382K3L0"/>
<keyword evidence="1" id="KW-1133">Transmembrane helix</keyword>
<dbReference type="PANTHER" id="PTHR12277">
    <property type="entry name" value="ALPHA/BETA HYDROLASE DOMAIN-CONTAINING PROTEIN"/>
    <property type="match status" value="1"/>
</dbReference>
<accession>A0A382K3L0</accession>
<organism evidence="2">
    <name type="scientific">marine metagenome</name>
    <dbReference type="NCBI Taxonomy" id="408172"/>
    <lineage>
        <taxon>unclassified sequences</taxon>
        <taxon>metagenomes</taxon>
        <taxon>ecological metagenomes</taxon>
    </lineage>
</organism>
<name>A0A382K3L0_9ZZZZ</name>
<gene>
    <name evidence="2" type="ORF">METZ01_LOCUS271894</name>
</gene>
<dbReference type="PANTHER" id="PTHR12277:SF81">
    <property type="entry name" value="PROTEIN ABHD13"/>
    <property type="match status" value="1"/>
</dbReference>
<dbReference type="Gene3D" id="3.40.50.1820">
    <property type="entry name" value="alpha/beta hydrolase"/>
    <property type="match status" value="1"/>
</dbReference>
<keyword evidence="1" id="KW-0812">Transmembrane</keyword>
<keyword evidence="1" id="KW-0472">Membrane</keyword>
<dbReference type="EMBL" id="UINC01078196">
    <property type="protein sequence ID" value="SVC19040.1"/>
    <property type="molecule type" value="Genomic_DNA"/>
</dbReference>
<evidence type="ECO:0008006" key="3">
    <source>
        <dbReference type="Google" id="ProtNLM"/>
    </source>
</evidence>